<keyword evidence="5" id="KW-0349">Heme</keyword>
<feature type="transmembrane region" description="Helical" evidence="13">
    <location>
        <begin position="92"/>
        <end position="112"/>
    </location>
</feature>
<evidence type="ECO:0000256" key="7">
    <source>
        <dbReference type="ARBA" id="ARBA00022723"/>
    </source>
</evidence>
<reference evidence="15" key="2">
    <citation type="submission" date="2020-09" db="EMBL/GenBank/DDBJ databases">
        <authorList>
            <person name="Sun Q."/>
            <person name="Zhou Y."/>
        </authorList>
    </citation>
    <scope>NUCLEOTIDE SEQUENCE</scope>
    <source>
        <strain evidence="15">CGMCC 1.15367</strain>
    </source>
</reference>
<dbReference type="InterPro" id="IPR016174">
    <property type="entry name" value="Di-haem_cyt_TM"/>
</dbReference>
<dbReference type="EMBL" id="BMIQ01000004">
    <property type="protein sequence ID" value="GGE09025.1"/>
    <property type="molecule type" value="Genomic_DNA"/>
</dbReference>
<evidence type="ECO:0000256" key="3">
    <source>
        <dbReference type="ARBA" id="ARBA00022448"/>
    </source>
</evidence>
<sequence length="185" mass="20076">MRWRNDRAGYGGVAILLHWAIALVFLGEWPLGMLTQRSAEDPALQFELYQWHKSVGFLILALALPRLVWSLASRRPAPAGGLGPAEILASRAVHQALLALSVAVPLAGWAIASSSPLRIPSYVFDLVVVPPLPLGVSDAAEAFWSELHAILAYAAGALVLLHASAALAHQFVRRDAVLRRMLPRR</sequence>
<dbReference type="InterPro" id="IPR052168">
    <property type="entry name" value="Cytochrome_b561_oxidase"/>
</dbReference>
<evidence type="ECO:0000256" key="4">
    <source>
        <dbReference type="ARBA" id="ARBA00022475"/>
    </source>
</evidence>
<keyword evidence="10" id="KW-0408">Iron</keyword>
<feature type="transmembrane region" description="Helical" evidence="13">
    <location>
        <begin position="12"/>
        <end position="31"/>
    </location>
</feature>
<comment type="subcellular location">
    <subcellularLocation>
        <location evidence="2">Cell membrane</location>
        <topology evidence="2">Multi-pass membrane protein</topology>
    </subcellularLocation>
</comment>
<comment type="similarity">
    <text evidence="12">Belongs to the cytochrome b561 family.</text>
</comment>
<dbReference type="AlphaFoldDB" id="A0A916ZQF4"/>
<name>A0A916ZQF4_9HYPH</name>
<reference evidence="15" key="1">
    <citation type="journal article" date="2014" name="Int. J. Syst. Evol. Microbiol.">
        <title>Complete genome sequence of Corynebacterium casei LMG S-19264T (=DSM 44701T), isolated from a smear-ripened cheese.</title>
        <authorList>
            <consortium name="US DOE Joint Genome Institute (JGI-PGF)"/>
            <person name="Walter F."/>
            <person name="Albersmeier A."/>
            <person name="Kalinowski J."/>
            <person name="Ruckert C."/>
        </authorList>
    </citation>
    <scope>NUCLEOTIDE SEQUENCE</scope>
    <source>
        <strain evidence="15">CGMCC 1.15367</strain>
    </source>
</reference>
<evidence type="ECO:0000256" key="2">
    <source>
        <dbReference type="ARBA" id="ARBA00004651"/>
    </source>
</evidence>
<dbReference type="GO" id="GO:0022904">
    <property type="term" value="P:respiratory electron transport chain"/>
    <property type="evidence" value="ECO:0007669"/>
    <property type="project" value="InterPro"/>
</dbReference>
<keyword evidence="11 13" id="KW-0472">Membrane</keyword>
<dbReference type="GO" id="GO:0009055">
    <property type="term" value="F:electron transfer activity"/>
    <property type="evidence" value="ECO:0007669"/>
    <property type="project" value="InterPro"/>
</dbReference>
<keyword evidence="7" id="KW-0479">Metal-binding</keyword>
<keyword evidence="9 13" id="KW-1133">Transmembrane helix</keyword>
<dbReference type="PANTHER" id="PTHR30529">
    <property type="entry name" value="CYTOCHROME B561"/>
    <property type="match status" value="1"/>
</dbReference>
<evidence type="ECO:0000256" key="8">
    <source>
        <dbReference type="ARBA" id="ARBA00022982"/>
    </source>
</evidence>
<evidence type="ECO:0000256" key="9">
    <source>
        <dbReference type="ARBA" id="ARBA00022989"/>
    </source>
</evidence>
<feature type="transmembrane region" description="Helical" evidence="13">
    <location>
        <begin position="51"/>
        <end position="72"/>
    </location>
</feature>
<keyword evidence="3" id="KW-0813">Transport</keyword>
<dbReference type="GO" id="GO:0046872">
    <property type="term" value="F:metal ion binding"/>
    <property type="evidence" value="ECO:0007669"/>
    <property type="project" value="UniProtKB-KW"/>
</dbReference>
<dbReference type="RefSeq" id="WP_188909837.1">
    <property type="nucleotide sequence ID" value="NZ_BMIQ01000004.1"/>
</dbReference>
<keyword evidence="4" id="KW-1003">Cell membrane</keyword>
<dbReference type="GO" id="GO:0005886">
    <property type="term" value="C:plasma membrane"/>
    <property type="evidence" value="ECO:0007669"/>
    <property type="project" value="UniProtKB-SubCell"/>
</dbReference>
<keyword evidence="16" id="KW-1185">Reference proteome</keyword>
<dbReference type="InterPro" id="IPR011577">
    <property type="entry name" value="Cyt_b561_bac/Ni-Hgenase"/>
</dbReference>
<evidence type="ECO:0000256" key="6">
    <source>
        <dbReference type="ARBA" id="ARBA00022692"/>
    </source>
</evidence>
<organism evidence="15 16">
    <name type="scientific">Aureimonas endophytica</name>
    <dbReference type="NCBI Taxonomy" id="2027858"/>
    <lineage>
        <taxon>Bacteria</taxon>
        <taxon>Pseudomonadati</taxon>
        <taxon>Pseudomonadota</taxon>
        <taxon>Alphaproteobacteria</taxon>
        <taxon>Hyphomicrobiales</taxon>
        <taxon>Aurantimonadaceae</taxon>
        <taxon>Aureimonas</taxon>
    </lineage>
</organism>
<evidence type="ECO:0000256" key="5">
    <source>
        <dbReference type="ARBA" id="ARBA00022617"/>
    </source>
</evidence>
<protein>
    <submittedName>
        <fullName evidence="15">Cytochrome b561</fullName>
    </submittedName>
</protein>
<keyword evidence="8" id="KW-0249">Electron transport</keyword>
<comment type="caution">
    <text evidence="15">The sequence shown here is derived from an EMBL/GenBank/DDBJ whole genome shotgun (WGS) entry which is preliminary data.</text>
</comment>
<evidence type="ECO:0000256" key="12">
    <source>
        <dbReference type="ARBA" id="ARBA00037975"/>
    </source>
</evidence>
<accession>A0A916ZQF4</accession>
<feature type="transmembrane region" description="Helical" evidence="13">
    <location>
        <begin position="150"/>
        <end position="172"/>
    </location>
</feature>
<dbReference type="GO" id="GO:0020037">
    <property type="term" value="F:heme binding"/>
    <property type="evidence" value="ECO:0007669"/>
    <property type="project" value="TreeGrafter"/>
</dbReference>
<evidence type="ECO:0000313" key="16">
    <source>
        <dbReference type="Proteomes" id="UP000644699"/>
    </source>
</evidence>
<evidence type="ECO:0000256" key="13">
    <source>
        <dbReference type="SAM" id="Phobius"/>
    </source>
</evidence>
<dbReference type="Pfam" id="PF01292">
    <property type="entry name" value="Ni_hydr_CYTB"/>
    <property type="match status" value="1"/>
</dbReference>
<evidence type="ECO:0000256" key="10">
    <source>
        <dbReference type="ARBA" id="ARBA00023004"/>
    </source>
</evidence>
<evidence type="ECO:0000256" key="11">
    <source>
        <dbReference type="ARBA" id="ARBA00023136"/>
    </source>
</evidence>
<evidence type="ECO:0000259" key="14">
    <source>
        <dbReference type="Pfam" id="PF01292"/>
    </source>
</evidence>
<comment type="cofactor">
    <cofactor evidence="1">
        <name>heme b</name>
        <dbReference type="ChEBI" id="CHEBI:60344"/>
    </cofactor>
</comment>
<evidence type="ECO:0000313" key="15">
    <source>
        <dbReference type="EMBL" id="GGE09025.1"/>
    </source>
</evidence>
<keyword evidence="6 13" id="KW-0812">Transmembrane</keyword>
<dbReference type="SUPFAM" id="SSF81342">
    <property type="entry name" value="Transmembrane di-heme cytochromes"/>
    <property type="match status" value="1"/>
</dbReference>
<dbReference type="Proteomes" id="UP000644699">
    <property type="component" value="Unassembled WGS sequence"/>
</dbReference>
<dbReference type="PANTHER" id="PTHR30529:SF1">
    <property type="entry name" value="CYTOCHROME B561 HOMOLOG 2"/>
    <property type="match status" value="1"/>
</dbReference>
<proteinExistence type="inferred from homology"/>
<gene>
    <name evidence="15" type="ORF">GCM10011390_30130</name>
</gene>
<feature type="domain" description="Cytochrome b561 bacterial/Ni-hydrogenase" evidence="14">
    <location>
        <begin position="10"/>
        <end position="183"/>
    </location>
</feature>
<evidence type="ECO:0000256" key="1">
    <source>
        <dbReference type="ARBA" id="ARBA00001970"/>
    </source>
</evidence>